<gene>
    <name evidence="1" type="ORF">B0I36DRAFT_363377</name>
</gene>
<evidence type="ECO:0000313" key="1">
    <source>
        <dbReference type="EMBL" id="KAH7028753.1"/>
    </source>
</evidence>
<dbReference type="RefSeq" id="XP_046011041.1">
    <property type="nucleotide sequence ID" value="XM_046158793.1"/>
</dbReference>
<sequence>MASTAKSCSPLRFHPAPAATTVLMPSRGLLAAYPSIVARSTSWAPWKILATSLAEYDSLLRDRYDHNFDLYAKAVVANGSSVVQNFMDENGNDYFTCVVHEIFDSCEHCRRESMGGSLQCRYCEIYNCGWDSCAPDFGCAFHTFRFREINQSCRPDYSLRGGNPPEPPF</sequence>
<organism evidence="1 2">
    <name type="scientific">Microdochium trichocladiopsis</name>
    <dbReference type="NCBI Taxonomy" id="1682393"/>
    <lineage>
        <taxon>Eukaryota</taxon>
        <taxon>Fungi</taxon>
        <taxon>Dikarya</taxon>
        <taxon>Ascomycota</taxon>
        <taxon>Pezizomycotina</taxon>
        <taxon>Sordariomycetes</taxon>
        <taxon>Xylariomycetidae</taxon>
        <taxon>Xylariales</taxon>
        <taxon>Microdochiaceae</taxon>
        <taxon>Microdochium</taxon>
    </lineage>
</organism>
<evidence type="ECO:0000313" key="2">
    <source>
        <dbReference type="Proteomes" id="UP000756346"/>
    </source>
</evidence>
<dbReference type="EMBL" id="JAGTJQ010000006">
    <property type="protein sequence ID" value="KAH7028753.1"/>
    <property type="molecule type" value="Genomic_DNA"/>
</dbReference>
<proteinExistence type="predicted"/>
<comment type="caution">
    <text evidence="1">The sequence shown here is derived from an EMBL/GenBank/DDBJ whole genome shotgun (WGS) entry which is preliminary data.</text>
</comment>
<accession>A0A9P8Y5C9</accession>
<keyword evidence="2" id="KW-1185">Reference proteome</keyword>
<dbReference type="GeneID" id="70188339"/>
<dbReference type="AlphaFoldDB" id="A0A9P8Y5C9"/>
<protein>
    <submittedName>
        <fullName evidence="1">Uncharacterized protein</fullName>
    </submittedName>
</protein>
<reference evidence="1" key="1">
    <citation type="journal article" date="2021" name="Nat. Commun.">
        <title>Genetic determinants of endophytism in the Arabidopsis root mycobiome.</title>
        <authorList>
            <person name="Mesny F."/>
            <person name="Miyauchi S."/>
            <person name="Thiergart T."/>
            <person name="Pickel B."/>
            <person name="Atanasova L."/>
            <person name="Karlsson M."/>
            <person name="Huettel B."/>
            <person name="Barry K.W."/>
            <person name="Haridas S."/>
            <person name="Chen C."/>
            <person name="Bauer D."/>
            <person name="Andreopoulos W."/>
            <person name="Pangilinan J."/>
            <person name="LaButti K."/>
            <person name="Riley R."/>
            <person name="Lipzen A."/>
            <person name="Clum A."/>
            <person name="Drula E."/>
            <person name="Henrissat B."/>
            <person name="Kohler A."/>
            <person name="Grigoriev I.V."/>
            <person name="Martin F.M."/>
            <person name="Hacquard S."/>
        </authorList>
    </citation>
    <scope>NUCLEOTIDE SEQUENCE</scope>
    <source>
        <strain evidence="1">MPI-CAGE-CH-0230</strain>
    </source>
</reference>
<dbReference type="Proteomes" id="UP000756346">
    <property type="component" value="Unassembled WGS sequence"/>
</dbReference>
<name>A0A9P8Y5C9_9PEZI</name>